<reference evidence="2" key="1">
    <citation type="journal article" date="2018" name="DNA Res.">
        <title>Multiple hybrid de novo genome assembly of finger millet, an orphan allotetraploid crop.</title>
        <authorList>
            <person name="Hatakeyama M."/>
            <person name="Aluri S."/>
            <person name="Balachadran M.T."/>
            <person name="Sivarajan S.R."/>
            <person name="Patrignani A."/>
            <person name="Gruter S."/>
            <person name="Poveda L."/>
            <person name="Shimizu-Inatsugi R."/>
            <person name="Baeten J."/>
            <person name="Francoijs K.J."/>
            <person name="Nataraja K.N."/>
            <person name="Reddy Y.A.N."/>
            <person name="Phadnis S."/>
            <person name="Ravikumar R.L."/>
            <person name="Schlapbach R."/>
            <person name="Sreeman S.M."/>
            <person name="Shimizu K.K."/>
        </authorList>
    </citation>
    <scope>NUCLEOTIDE SEQUENCE</scope>
</reference>
<dbReference type="Proteomes" id="UP001054889">
    <property type="component" value="Unassembled WGS sequence"/>
</dbReference>
<evidence type="ECO:0000256" key="1">
    <source>
        <dbReference type="SAM" id="MobiDB-lite"/>
    </source>
</evidence>
<proteinExistence type="predicted"/>
<evidence type="ECO:0008006" key="4">
    <source>
        <dbReference type="Google" id="ProtNLM"/>
    </source>
</evidence>
<organism evidence="2 3">
    <name type="scientific">Eleusine coracana subsp. coracana</name>
    <dbReference type="NCBI Taxonomy" id="191504"/>
    <lineage>
        <taxon>Eukaryota</taxon>
        <taxon>Viridiplantae</taxon>
        <taxon>Streptophyta</taxon>
        <taxon>Embryophyta</taxon>
        <taxon>Tracheophyta</taxon>
        <taxon>Spermatophyta</taxon>
        <taxon>Magnoliopsida</taxon>
        <taxon>Liliopsida</taxon>
        <taxon>Poales</taxon>
        <taxon>Poaceae</taxon>
        <taxon>PACMAD clade</taxon>
        <taxon>Chloridoideae</taxon>
        <taxon>Cynodonteae</taxon>
        <taxon>Eleusininae</taxon>
        <taxon>Eleusine</taxon>
    </lineage>
</organism>
<sequence>MEKDKSALHSLPPPALPASPGELHHKPLALRRAPPLCDARLRVSLPPRAPPLHHAVTIHLTKSNFLIWRAQLLPYLRSTKLMGYLDGSIIALAKYVAASTVAGAQQVPNPAYTTWYDQDQQVLSGLVSSISEQILVDVVSATTSKEAWDILQGMYSSATCARLVQIHIELDTTKKRDLLLATEIKGLATEMSAAGFPLRDNEVITYLLAGFGPDYDSSVTSMTTKTEPLTLDDVYAQLMAYESRQQ</sequence>
<dbReference type="PANTHER" id="PTHR47481:SF31">
    <property type="entry name" value="OS01G0873500 PROTEIN"/>
    <property type="match status" value="1"/>
</dbReference>
<gene>
    <name evidence="2" type="primary">ga11983</name>
    <name evidence="2" type="ORF">PR202_ga11983</name>
</gene>
<dbReference type="PANTHER" id="PTHR47481">
    <property type="match status" value="1"/>
</dbReference>
<evidence type="ECO:0000313" key="3">
    <source>
        <dbReference type="Proteomes" id="UP001054889"/>
    </source>
</evidence>
<dbReference type="Pfam" id="PF14223">
    <property type="entry name" value="Retrotran_gag_2"/>
    <property type="match status" value="1"/>
</dbReference>
<dbReference type="EMBL" id="BQKI01000005">
    <property type="protein sequence ID" value="GJM95271.1"/>
    <property type="molecule type" value="Genomic_DNA"/>
</dbReference>
<reference evidence="2" key="2">
    <citation type="submission" date="2021-12" db="EMBL/GenBank/DDBJ databases">
        <title>Resequencing data analysis of finger millet.</title>
        <authorList>
            <person name="Hatakeyama M."/>
            <person name="Aluri S."/>
            <person name="Balachadran M.T."/>
            <person name="Sivarajan S.R."/>
            <person name="Poveda L."/>
            <person name="Shimizu-Inatsugi R."/>
            <person name="Schlapbach R."/>
            <person name="Sreeman S.M."/>
            <person name="Shimizu K.K."/>
        </authorList>
    </citation>
    <scope>NUCLEOTIDE SEQUENCE</scope>
</reference>
<dbReference type="AlphaFoldDB" id="A0AAV5CB21"/>
<name>A0AAV5CB21_ELECO</name>
<evidence type="ECO:0000313" key="2">
    <source>
        <dbReference type="EMBL" id="GJM95271.1"/>
    </source>
</evidence>
<comment type="caution">
    <text evidence="2">The sequence shown here is derived from an EMBL/GenBank/DDBJ whole genome shotgun (WGS) entry which is preliminary data.</text>
</comment>
<accession>A0AAV5CB21</accession>
<feature type="region of interest" description="Disordered" evidence="1">
    <location>
        <begin position="1"/>
        <end position="22"/>
    </location>
</feature>
<keyword evidence="3" id="KW-1185">Reference proteome</keyword>
<protein>
    <recommendedName>
        <fullName evidence="4">Retrotransposon Copia-like N-terminal domain-containing protein</fullName>
    </recommendedName>
</protein>